<organism evidence="1 2">
    <name type="scientific">Luteolibacter arcticus</name>
    <dbReference type="NCBI Taxonomy" id="1581411"/>
    <lineage>
        <taxon>Bacteria</taxon>
        <taxon>Pseudomonadati</taxon>
        <taxon>Verrucomicrobiota</taxon>
        <taxon>Verrucomicrobiia</taxon>
        <taxon>Verrucomicrobiales</taxon>
        <taxon>Verrucomicrobiaceae</taxon>
        <taxon>Luteolibacter</taxon>
    </lineage>
</organism>
<sequence length="212" mass="23319">MKRIYALGGLSICILVLFFLASLVTKRTCIGSDRTEAINNLKQLNLALIDFDHDYGCFPDAITAADVKVATGTGFRLGSSSSNELFRQLIASGNKSEKIFWASSAISRRKPDDVIDTDAKALAPGECAFTYIAGLHSEGDPDTPVLMVPVIRGTWKFDPKPFEGKALVLRLDGTVRVESINKHGHVMIGGRNLFDPRQPYWHGKAPDIKWPE</sequence>
<dbReference type="RefSeq" id="WP_264489731.1">
    <property type="nucleotide sequence ID" value="NZ_JAPDDT010000015.1"/>
</dbReference>
<protein>
    <recommendedName>
        <fullName evidence="3">DUF1559 domain-containing protein</fullName>
    </recommendedName>
</protein>
<gene>
    <name evidence="1" type="ORF">OKA05_23910</name>
</gene>
<reference evidence="1 2" key="1">
    <citation type="submission" date="2022-10" db="EMBL/GenBank/DDBJ databases">
        <title>Luteolibacter arcticus strain CCTCC AB 2014275, whole genome shotgun sequencing project.</title>
        <authorList>
            <person name="Zhao G."/>
            <person name="Shen L."/>
        </authorList>
    </citation>
    <scope>NUCLEOTIDE SEQUENCE [LARGE SCALE GENOMIC DNA]</scope>
    <source>
        <strain evidence="1 2">CCTCC AB 2014275</strain>
    </source>
</reference>
<keyword evidence="2" id="KW-1185">Reference proteome</keyword>
<evidence type="ECO:0000313" key="1">
    <source>
        <dbReference type="EMBL" id="MCW1925625.1"/>
    </source>
</evidence>
<dbReference type="EMBL" id="JAPDDT010000015">
    <property type="protein sequence ID" value="MCW1925625.1"/>
    <property type="molecule type" value="Genomic_DNA"/>
</dbReference>
<proteinExistence type="predicted"/>
<evidence type="ECO:0000313" key="2">
    <source>
        <dbReference type="Proteomes" id="UP001320876"/>
    </source>
</evidence>
<comment type="caution">
    <text evidence="1">The sequence shown here is derived from an EMBL/GenBank/DDBJ whole genome shotgun (WGS) entry which is preliminary data.</text>
</comment>
<evidence type="ECO:0008006" key="3">
    <source>
        <dbReference type="Google" id="ProtNLM"/>
    </source>
</evidence>
<name>A0ABT3GQ66_9BACT</name>
<dbReference type="Proteomes" id="UP001320876">
    <property type="component" value="Unassembled WGS sequence"/>
</dbReference>
<accession>A0ABT3GQ66</accession>